<feature type="compositionally biased region" description="Low complexity" evidence="1">
    <location>
        <begin position="35"/>
        <end position="51"/>
    </location>
</feature>
<dbReference type="OrthoDB" id="6252479at2759"/>
<proteinExistence type="predicted"/>
<feature type="compositionally biased region" description="Low complexity" evidence="1">
    <location>
        <begin position="161"/>
        <end position="174"/>
    </location>
</feature>
<gene>
    <name evidence="2" type="ORF">SVUK_LOCUS2464</name>
</gene>
<organism evidence="2 3">
    <name type="scientific">Strongylus vulgaris</name>
    <name type="common">Blood worm</name>
    <dbReference type="NCBI Taxonomy" id="40348"/>
    <lineage>
        <taxon>Eukaryota</taxon>
        <taxon>Metazoa</taxon>
        <taxon>Ecdysozoa</taxon>
        <taxon>Nematoda</taxon>
        <taxon>Chromadorea</taxon>
        <taxon>Rhabditida</taxon>
        <taxon>Rhabditina</taxon>
        <taxon>Rhabditomorpha</taxon>
        <taxon>Strongyloidea</taxon>
        <taxon>Strongylidae</taxon>
        <taxon>Strongylus</taxon>
    </lineage>
</organism>
<dbReference type="AlphaFoldDB" id="A0A3P7ID67"/>
<evidence type="ECO:0000256" key="1">
    <source>
        <dbReference type="SAM" id="MobiDB-lite"/>
    </source>
</evidence>
<sequence>MIEKSENLDLKLTDAHDAGAINTASIRVDVLSLSPTTHRSTTSRASTSQKTVSTKASTPEVLSITTPLITTTKSKGNEAITSEREEADVTTSVNSKFEATTVLNEEAERAQTTSKEDESATTGKEEERTTRKSEEDETSTANPISDLAELVATSAVITGNSSLPTTSTSPQTTESDFDAESTTEQKSTEEVTAEPLEESLDKNNDGILFTTSPEIFPDPQTLPSQLIDPEPSEDISTTSFLDGQESTKIADRNVVLATESNDVGTTEGSGASFEVTTEEISGDMRIIVEGTNEDKFKIDSSVEKGSMVRGIAVSVVSKGKKKSYTKLSLEDDSVFDIRPKQLYSGNKAYLFVKSPSLLGTSNTVKIVAEDKHSVANKEFTITTTALPSRTTAEDDLEAKIETTTAVEYVVSIPEDAPPGSTVYQIVEGSAKKVVGPPGM</sequence>
<dbReference type="Proteomes" id="UP000270094">
    <property type="component" value="Unassembled WGS sequence"/>
</dbReference>
<feature type="region of interest" description="Disordered" evidence="1">
    <location>
        <begin position="158"/>
        <end position="223"/>
    </location>
</feature>
<feature type="region of interest" description="Disordered" evidence="1">
    <location>
        <begin position="35"/>
        <end position="59"/>
    </location>
</feature>
<feature type="region of interest" description="Disordered" evidence="1">
    <location>
        <begin position="74"/>
        <end position="146"/>
    </location>
</feature>
<feature type="compositionally biased region" description="Polar residues" evidence="1">
    <location>
        <begin position="89"/>
        <end position="103"/>
    </location>
</feature>
<name>A0A3P7ID67_STRVU</name>
<keyword evidence="3" id="KW-1185">Reference proteome</keyword>
<accession>A0A3P7ID67</accession>
<protein>
    <submittedName>
        <fullName evidence="2">Uncharacterized protein</fullName>
    </submittedName>
</protein>
<dbReference type="EMBL" id="UYYB01005595">
    <property type="protein sequence ID" value="VDM67466.1"/>
    <property type="molecule type" value="Genomic_DNA"/>
</dbReference>
<reference evidence="2 3" key="1">
    <citation type="submission" date="2018-11" db="EMBL/GenBank/DDBJ databases">
        <authorList>
            <consortium name="Pathogen Informatics"/>
        </authorList>
    </citation>
    <scope>NUCLEOTIDE SEQUENCE [LARGE SCALE GENOMIC DNA]</scope>
</reference>
<evidence type="ECO:0000313" key="2">
    <source>
        <dbReference type="EMBL" id="VDM67466.1"/>
    </source>
</evidence>
<feature type="compositionally biased region" description="Basic and acidic residues" evidence="1">
    <location>
        <begin position="106"/>
        <end position="134"/>
    </location>
</feature>
<evidence type="ECO:0000313" key="3">
    <source>
        <dbReference type="Proteomes" id="UP000270094"/>
    </source>
</evidence>